<evidence type="ECO:0000313" key="11">
    <source>
        <dbReference type="Proteomes" id="UP001152592"/>
    </source>
</evidence>
<dbReference type="FunFam" id="3.30.160.60:FF:000100">
    <property type="entry name" value="Zinc finger 45-like"/>
    <property type="match status" value="1"/>
</dbReference>
<feature type="region of interest" description="Disordered" evidence="8">
    <location>
        <begin position="97"/>
        <end position="130"/>
    </location>
</feature>
<dbReference type="GO" id="GO:0005634">
    <property type="term" value="C:nucleus"/>
    <property type="evidence" value="ECO:0007669"/>
    <property type="project" value="UniProtKB-SubCell"/>
</dbReference>
<dbReference type="InterPro" id="IPR007219">
    <property type="entry name" value="XnlR_reg_dom"/>
</dbReference>
<dbReference type="PANTHER" id="PTHR40626:SF10">
    <property type="entry name" value="C2H2-TYPE DOMAIN-CONTAINING PROTEIN"/>
    <property type="match status" value="1"/>
</dbReference>
<comment type="subcellular location">
    <subcellularLocation>
        <location evidence="1">Nucleus</location>
    </subcellularLocation>
</comment>
<evidence type="ECO:0000256" key="1">
    <source>
        <dbReference type="ARBA" id="ARBA00004123"/>
    </source>
</evidence>
<dbReference type="PROSITE" id="PS50157">
    <property type="entry name" value="ZINC_FINGER_C2H2_2"/>
    <property type="match status" value="2"/>
</dbReference>
<dbReference type="Pfam" id="PF00096">
    <property type="entry name" value="zf-C2H2"/>
    <property type="match status" value="1"/>
</dbReference>
<sequence>MPRKKQKQDPGEESGVGDVAESADPPSPSPVLKSRKRVFRCQFCAKEFLRNEHLQRHERLHTKEKPFSCSTCSQTFTRRDLLGRHVRISHATLVDSCESGTVPDGQEEPRPTECSLDPSINVPSTTAQDEHVSWNESSHSYLNVTSSGPGLSLCPNPTLSADNTGAFSSEMTGDIPHISWAQPSSNFGDFALFIDSMDLPCGNGAAFLVDQPASALPSHPLFGDLNELQPDGQQDPPHMPLLSSAEDTSTPRLFDEFSSTFPSFEPPSSKHNFEPWKVTQQDWEHLLSELQKMVSVLPSNFLLPSRHTMTRYIATYFSGFHRHLPFLHLPTFGPTEHPVELILGMAIIGAQSAFDNSNAVMFFRASYAITLERLRRRKAELCDMKYSTENRSDIPPAPQQIPHIKPRGSTRDDPTNRPLGQHGSDQFDPLPIAQTLLLLMAVATWGNSKMIYDEAIGLQNILVKLMRDERLLEPHIQPSEDMAWDEWVRVEGFKRTVAIIFCFLVFHTIVYDIPPAIQNSELNIRLPSLESSWAARSEKEWRETRRHYKPESSFQSCFAQLFSREGNVKNLSHHECSSLSAYILILALIQHIYLLREMARCRPPLNQGLASNDVADVEQALRNWQHRWYMDPESSFGPGSPHGPISFNSTALLRMAYIRLTVDVGPWRALNTHDPYDIAESIHRSPGLEPTRKLTRAVLYSAHALSIPVKIGVNIVARNQAFSWSLQHSLCALECAFVLSKWLIALQLRSSGVPMDEDETRLLAYIADMVAEADSGFSIDSHGDLTAKLPDLCIRVVQIWAKLLSGVAVWDVVRMIGKALAAYGEILERDWGKVDTGRNIFNQTE</sequence>
<dbReference type="GO" id="GO:0000981">
    <property type="term" value="F:DNA-binding transcription factor activity, RNA polymerase II-specific"/>
    <property type="evidence" value="ECO:0007669"/>
    <property type="project" value="InterPro"/>
</dbReference>
<keyword evidence="2" id="KW-0479">Metal-binding</keyword>
<evidence type="ECO:0000256" key="3">
    <source>
        <dbReference type="ARBA" id="ARBA00022737"/>
    </source>
</evidence>
<dbReference type="EMBL" id="CAJVPD010000265">
    <property type="protein sequence ID" value="CAG8410291.1"/>
    <property type="molecule type" value="Genomic_DNA"/>
</dbReference>
<dbReference type="InterPro" id="IPR051059">
    <property type="entry name" value="VerF-like"/>
</dbReference>
<dbReference type="InterPro" id="IPR013087">
    <property type="entry name" value="Znf_C2H2_type"/>
</dbReference>
<reference evidence="10" key="1">
    <citation type="submission" date="2021-07" db="EMBL/GenBank/DDBJ databases">
        <authorList>
            <person name="Branca A.L. A."/>
        </authorList>
    </citation>
    <scope>NUCLEOTIDE SEQUENCE</scope>
</reference>
<evidence type="ECO:0000256" key="8">
    <source>
        <dbReference type="SAM" id="MobiDB-lite"/>
    </source>
</evidence>
<feature type="region of interest" description="Disordered" evidence="8">
    <location>
        <begin position="1"/>
        <end position="32"/>
    </location>
</feature>
<feature type="domain" description="C2H2-type" evidence="9">
    <location>
        <begin position="67"/>
        <end position="91"/>
    </location>
</feature>
<keyword evidence="3" id="KW-0677">Repeat</keyword>
<accession>A0A9W4JN49</accession>
<name>A0A9W4JN49_9EURO</name>
<dbReference type="GO" id="GO:0000785">
    <property type="term" value="C:chromatin"/>
    <property type="evidence" value="ECO:0007669"/>
    <property type="project" value="TreeGrafter"/>
</dbReference>
<feature type="region of interest" description="Disordered" evidence="8">
    <location>
        <begin position="388"/>
        <end position="425"/>
    </location>
</feature>
<evidence type="ECO:0000313" key="10">
    <source>
        <dbReference type="EMBL" id="CAG8410291.1"/>
    </source>
</evidence>
<comment type="caution">
    <text evidence="10">The sequence shown here is derived from an EMBL/GenBank/DDBJ whole genome shotgun (WGS) entry which is preliminary data.</text>
</comment>
<dbReference type="Gene3D" id="3.30.160.60">
    <property type="entry name" value="Classic Zinc Finger"/>
    <property type="match status" value="2"/>
</dbReference>
<dbReference type="AlphaFoldDB" id="A0A9W4JN49"/>
<keyword evidence="4 7" id="KW-0863">Zinc-finger</keyword>
<gene>
    <name evidence="10" type="ORF">PSALAMII_LOCUS8620</name>
</gene>
<keyword evidence="5" id="KW-0862">Zinc</keyword>
<evidence type="ECO:0000256" key="7">
    <source>
        <dbReference type="PROSITE-ProRule" id="PRU00042"/>
    </source>
</evidence>
<dbReference type="GO" id="GO:0000978">
    <property type="term" value="F:RNA polymerase II cis-regulatory region sequence-specific DNA binding"/>
    <property type="evidence" value="ECO:0007669"/>
    <property type="project" value="InterPro"/>
</dbReference>
<dbReference type="OrthoDB" id="66881at2759"/>
<dbReference type="InterPro" id="IPR036236">
    <property type="entry name" value="Znf_C2H2_sf"/>
</dbReference>
<feature type="domain" description="C2H2-type" evidence="9">
    <location>
        <begin position="39"/>
        <end position="66"/>
    </location>
</feature>
<dbReference type="Pfam" id="PF04082">
    <property type="entry name" value="Fungal_trans"/>
    <property type="match status" value="1"/>
</dbReference>
<dbReference type="PROSITE" id="PS00028">
    <property type="entry name" value="ZINC_FINGER_C2H2_1"/>
    <property type="match status" value="2"/>
</dbReference>
<dbReference type="GO" id="GO:0008270">
    <property type="term" value="F:zinc ion binding"/>
    <property type="evidence" value="ECO:0007669"/>
    <property type="project" value="UniProtKB-KW"/>
</dbReference>
<evidence type="ECO:0000259" key="9">
    <source>
        <dbReference type="PROSITE" id="PS50157"/>
    </source>
</evidence>
<dbReference type="SUPFAM" id="SSF57667">
    <property type="entry name" value="beta-beta-alpha zinc fingers"/>
    <property type="match status" value="1"/>
</dbReference>
<dbReference type="GO" id="GO:0006351">
    <property type="term" value="P:DNA-templated transcription"/>
    <property type="evidence" value="ECO:0007669"/>
    <property type="project" value="InterPro"/>
</dbReference>
<evidence type="ECO:0000256" key="4">
    <source>
        <dbReference type="ARBA" id="ARBA00022771"/>
    </source>
</evidence>
<evidence type="ECO:0000256" key="5">
    <source>
        <dbReference type="ARBA" id="ARBA00022833"/>
    </source>
</evidence>
<organism evidence="10 11">
    <name type="scientific">Penicillium salamii</name>
    <dbReference type="NCBI Taxonomy" id="1612424"/>
    <lineage>
        <taxon>Eukaryota</taxon>
        <taxon>Fungi</taxon>
        <taxon>Dikarya</taxon>
        <taxon>Ascomycota</taxon>
        <taxon>Pezizomycotina</taxon>
        <taxon>Eurotiomycetes</taxon>
        <taxon>Eurotiomycetidae</taxon>
        <taxon>Eurotiales</taxon>
        <taxon>Aspergillaceae</taxon>
        <taxon>Penicillium</taxon>
    </lineage>
</organism>
<proteinExistence type="predicted"/>
<evidence type="ECO:0000256" key="6">
    <source>
        <dbReference type="ARBA" id="ARBA00023242"/>
    </source>
</evidence>
<dbReference type="CDD" id="cd12148">
    <property type="entry name" value="fungal_TF_MHR"/>
    <property type="match status" value="1"/>
</dbReference>
<protein>
    <recommendedName>
        <fullName evidence="9">C2H2-type domain-containing protein</fullName>
    </recommendedName>
</protein>
<dbReference type="PANTHER" id="PTHR40626">
    <property type="entry name" value="MIP31509P"/>
    <property type="match status" value="1"/>
</dbReference>
<evidence type="ECO:0000256" key="2">
    <source>
        <dbReference type="ARBA" id="ARBA00022723"/>
    </source>
</evidence>
<dbReference type="Proteomes" id="UP001152592">
    <property type="component" value="Unassembled WGS sequence"/>
</dbReference>
<dbReference type="SMART" id="SM00355">
    <property type="entry name" value="ZnF_C2H2"/>
    <property type="match status" value="2"/>
</dbReference>
<keyword evidence="6" id="KW-0539">Nucleus</keyword>